<protein>
    <recommendedName>
        <fullName evidence="12">Sphingomyelin phosphodiesterase</fullName>
        <ecNumber evidence="12">3.1.4.12</ecNumber>
    </recommendedName>
</protein>
<evidence type="ECO:0000256" key="4">
    <source>
        <dbReference type="ARBA" id="ARBA00022723"/>
    </source>
</evidence>
<dbReference type="GO" id="GO:0005764">
    <property type="term" value="C:lysosome"/>
    <property type="evidence" value="ECO:0007669"/>
    <property type="project" value="TreeGrafter"/>
</dbReference>
<evidence type="ECO:0000256" key="9">
    <source>
        <dbReference type="ARBA" id="ARBA00023180"/>
    </source>
</evidence>
<comment type="subcellular location">
    <subcellularLocation>
        <location evidence="1">Secreted</location>
    </subcellularLocation>
</comment>
<feature type="binding site" evidence="13">
    <location>
        <position position="413"/>
    </location>
    <ligand>
        <name>Zn(2+)</name>
        <dbReference type="ChEBI" id="CHEBI:29105"/>
        <label>2</label>
    </ligand>
</feature>
<dbReference type="GO" id="GO:0046513">
    <property type="term" value="P:ceramide biosynthetic process"/>
    <property type="evidence" value="ECO:0007669"/>
    <property type="project" value="TreeGrafter"/>
</dbReference>
<feature type="binding site" evidence="13">
    <location>
        <position position="306"/>
    </location>
    <ligand>
        <name>Zn(2+)</name>
        <dbReference type="ChEBI" id="CHEBI:29105"/>
        <label>2</label>
    </ligand>
</feature>
<keyword evidence="7 13" id="KW-0862">Zinc</keyword>
<dbReference type="CDD" id="cd00842">
    <property type="entry name" value="MPP_ASMase"/>
    <property type="match status" value="1"/>
</dbReference>
<comment type="function">
    <text evidence="12">Converts sphingomyelin to ceramide.</text>
</comment>
<keyword evidence="10 12" id="KW-0326">Glycosidase</keyword>
<accession>A0A3S3NTE6</accession>
<proteinExistence type="inferred from homology"/>
<dbReference type="GO" id="GO:0005615">
    <property type="term" value="C:extracellular space"/>
    <property type="evidence" value="ECO:0007669"/>
    <property type="project" value="TreeGrafter"/>
</dbReference>
<dbReference type="SUPFAM" id="SSF47862">
    <property type="entry name" value="Saposin"/>
    <property type="match status" value="1"/>
</dbReference>
<evidence type="ECO:0000313" key="19">
    <source>
        <dbReference type="Proteomes" id="UP000285301"/>
    </source>
</evidence>
<dbReference type="Proteomes" id="UP000285301">
    <property type="component" value="Unassembled WGS sequence"/>
</dbReference>
<feature type="binding site" evidence="13">
    <location>
        <position position="449"/>
    </location>
    <ligand>
        <name>Zn(2+)</name>
        <dbReference type="ChEBI" id="CHEBI:29105"/>
        <label>1</label>
    </ligand>
</feature>
<evidence type="ECO:0000256" key="15">
    <source>
        <dbReference type="SAM" id="SignalP"/>
    </source>
</evidence>
<dbReference type="STRING" id="1965070.A0A3S3NTE6"/>
<dbReference type="Pfam" id="PF19272">
    <property type="entry name" value="ASMase_C"/>
    <property type="match status" value="1"/>
</dbReference>
<dbReference type="InterPro" id="IPR045473">
    <property type="entry name" value="ASM_C"/>
</dbReference>
<feature type="signal peptide" evidence="15">
    <location>
        <begin position="1"/>
        <end position="17"/>
    </location>
</feature>
<organism evidence="17 19">
    <name type="scientific">Dinothrombium tinctorium</name>
    <dbReference type="NCBI Taxonomy" id="1965070"/>
    <lineage>
        <taxon>Eukaryota</taxon>
        <taxon>Metazoa</taxon>
        <taxon>Ecdysozoa</taxon>
        <taxon>Arthropoda</taxon>
        <taxon>Chelicerata</taxon>
        <taxon>Arachnida</taxon>
        <taxon>Acari</taxon>
        <taxon>Acariformes</taxon>
        <taxon>Trombidiformes</taxon>
        <taxon>Prostigmata</taxon>
        <taxon>Anystina</taxon>
        <taxon>Parasitengona</taxon>
        <taxon>Trombidioidea</taxon>
        <taxon>Trombidiidae</taxon>
        <taxon>Dinothrombium</taxon>
    </lineage>
</organism>
<keyword evidence="6 12" id="KW-0378">Hydrolase</keyword>
<dbReference type="GO" id="GO:0016020">
    <property type="term" value="C:membrane"/>
    <property type="evidence" value="ECO:0007669"/>
    <property type="project" value="GOC"/>
</dbReference>
<evidence type="ECO:0000313" key="17">
    <source>
        <dbReference type="EMBL" id="RWS08788.1"/>
    </source>
</evidence>
<evidence type="ECO:0000256" key="5">
    <source>
        <dbReference type="ARBA" id="ARBA00022729"/>
    </source>
</evidence>
<dbReference type="GO" id="GO:0046872">
    <property type="term" value="F:metal ion binding"/>
    <property type="evidence" value="ECO:0007669"/>
    <property type="project" value="UniProtKB-KW"/>
</dbReference>
<feature type="binding site" evidence="13">
    <location>
        <position position="266"/>
    </location>
    <ligand>
        <name>Zn(2+)</name>
        <dbReference type="ChEBI" id="CHEBI:29105"/>
        <label>2</label>
    </ligand>
</feature>
<evidence type="ECO:0000256" key="12">
    <source>
        <dbReference type="PIRNR" id="PIRNR000948"/>
    </source>
</evidence>
<feature type="binding site" evidence="13">
    <location>
        <position position="197"/>
    </location>
    <ligand>
        <name>Zn(2+)</name>
        <dbReference type="ChEBI" id="CHEBI:29105"/>
        <label>1</label>
    </ligand>
</feature>
<evidence type="ECO:0000256" key="2">
    <source>
        <dbReference type="ARBA" id="ARBA00008234"/>
    </source>
</evidence>
<feature type="disulfide bond" evidence="14">
    <location>
        <begin position="210"/>
        <end position="215"/>
    </location>
</feature>
<evidence type="ECO:0000259" key="16">
    <source>
        <dbReference type="PROSITE" id="PS50015"/>
    </source>
</evidence>
<comment type="caution">
    <text evidence="17">The sequence shown here is derived from an EMBL/GenBank/DDBJ whole genome shotgun (WGS) entry which is preliminary data.</text>
</comment>
<dbReference type="Pfam" id="PF00149">
    <property type="entry name" value="Metallophos"/>
    <property type="match status" value="1"/>
</dbReference>
<evidence type="ECO:0000256" key="11">
    <source>
        <dbReference type="ARBA" id="ARBA00047268"/>
    </source>
</evidence>
<evidence type="ECO:0000256" key="10">
    <source>
        <dbReference type="ARBA" id="ARBA00023295"/>
    </source>
</evidence>
<dbReference type="FunFam" id="3.60.21.10:FF:000077">
    <property type="entry name" value="Sphingomyelin phosphodiesterase"/>
    <property type="match status" value="1"/>
</dbReference>
<dbReference type="InterPro" id="IPR011001">
    <property type="entry name" value="Saposin-like"/>
</dbReference>
<reference evidence="17" key="2">
    <citation type="submission" date="2018-11" db="EMBL/GenBank/DDBJ databases">
        <title>Trombidioid mite genomics.</title>
        <authorList>
            <person name="Dong X."/>
        </authorList>
    </citation>
    <scope>NUCLEOTIDE SEQUENCE</scope>
    <source>
        <strain evidence="17">UoL-WK</strain>
    </source>
</reference>
<dbReference type="GO" id="GO:0016798">
    <property type="term" value="F:hydrolase activity, acting on glycosyl bonds"/>
    <property type="evidence" value="ECO:0007669"/>
    <property type="project" value="UniProtKB-KW"/>
</dbReference>
<evidence type="ECO:0000256" key="3">
    <source>
        <dbReference type="ARBA" id="ARBA00022525"/>
    </source>
</evidence>
<evidence type="ECO:0000256" key="7">
    <source>
        <dbReference type="ARBA" id="ARBA00022833"/>
    </source>
</evidence>
<comment type="cofactor">
    <cofactor evidence="13">
        <name>Zn(2+)</name>
        <dbReference type="ChEBI" id="CHEBI:29105"/>
    </cofactor>
    <text evidence="13">Binds 2 Zn(2+) ions per subunit.</text>
</comment>
<keyword evidence="9" id="KW-0325">Glycoprotein</keyword>
<evidence type="ECO:0000256" key="14">
    <source>
        <dbReference type="PIRSR" id="PIRSR000948-2"/>
    </source>
</evidence>
<feature type="chain" id="PRO_5033399003" description="Sphingomyelin phosphodiesterase" evidence="15">
    <location>
        <begin position="18"/>
        <end position="617"/>
    </location>
</feature>
<evidence type="ECO:0000256" key="13">
    <source>
        <dbReference type="PIRSR" id="PIRSR000948-1"/>
    </source>
</evidence>
<keyword evidence="19" id="KW-1185">Reference proteome</keyword>
<dbReference type="Gene3D" id="3.60.21.10">
    <property type="match status" value="1"/>
</dbReference>
<dbReference type="Gene3D" id="1.10.225.10">
    <property type="entry name" value="Saposin-like"/>
    <property type="match status" value="1"/>
</dbReference>
<comment type="similarity">
    <text evidence="2 12">Belongs to the acid sphingomyelinase family.</text>
</comment>
<feature type="binding site" evidence="13">
    <location>
        <position position="266"/>
    </location>
    <ligand>
        <name>Zn(2+)</name>
        <dbReference type="ChEBI" id="CHEBI:29105"/>
        <label>1</label>
    </ligand>
</feature>
<dbReference type="SMART" id="SM00741">
    <property type="entry name" value="SapB"/>
    <property type="match status" value="1"/>
</dbReference>
<feature type="disulfide bond" evidence="14">
    <location>
        <begin position="373"/>
        <end position="421"/>
    </location>
</feature>
<evidence type="ECO:0000256" key="6">
    <source>
        <dbReference type="ARBA" id="ARBA00022801"/>
    </source>
</evidence>
<dbReference type="EC" id="3.1.4.12" evidence="12"/>
<dbReference type="PANTHER" id="PTHR10340:SF34">
    <property type="entry name" value="SPHINGOMYELIN PHOSPHODIESTERASE"/>
    <property type="match status" value="1"/>
</dbReference>
<dbReference type="EMBL" id="NCKU01002785">
    <property type="protein sequence ID" value="RWS08788.1"/>
    <property type="molecule type" value="Genomic_DNA"/>
</dbReference>
<feature type="disulfide bond" evidence="14">
    <location>
        <begin position="216"/>
        <end position="237"/>
    </location>
</feature>
<dbReference type="InterPro" id="IPR029052">
    <property type="entry name" value="Metallo-depent_PP-like"/>
</dbReference>
<dbReference type="InterPro" id="IPR004843">
    <property type="entry name" value="Calcineurin-like_PHP"/>
</dbReference>
<dbReference type="PROSITE" id="PS50015">
    <property type="entry name" value="SAP_B"/>
    <property type="match status" value="1"/>
</dbReference>
<keyword evidence="4 13" id="KW-0479">Metal-binding</keyword>
<feature type="binding site" evidence="13">
    <location>
        <position position="447"/>
    </location>
    <ligand>
        <name>Zn(2+)</name>
        <dbReference type="ChEBI" id="CHEBI:29105"/>
        <label>2</label>
    </ligand>
</feature>
<dbReference type="InterPro" id="IPR008139">
    <property type="entry name" value="SaposinB_dom"/>
</dbReference>
<dbReference type="GO" id="GO:0006685">
    <property type="term" value="P:sphingomyelin catabolic process"/>
    <property type="evidence" value="ECO:0007669"/>
    <property type="project" value="UniProtKB-UniRule"/>
</dbReference>
<dbReference type="PANTHER" id="PTHR10340">
    <property type="entry name" value="SPHINGOMYELIN PHOSPHODIESTERASE"/>
    <property type="match status" value="1"/>
</dbReference>
<feature type="domain" description="Saposin B-type" evidence="16">
    <location>
        <begin position="73"/>
        <end position="157"/>
    </location>
</feature>
<keyword evidence="3" id="KW-0964">Secreted</keyword>
<keyword evidence="5 15" id="KW-0732">Signal</keyword>
<dbReference type="InterPro" id="IPR041805">
    <property type="entry name" value="ASMase/PPN1_MPP"/>
</dbReference>
<dbReference type="EMBL" id="NCKU01002777">
    <property type="protein sequence ID" value="RWS08810.1"/>
    <property type="molecule type" value="Genomic_DNA"/>
</dbReference>
<keyword evidence="8 14" id="KW-1015">Disulfide bond</keyword>
<evidence type="ECO:0000256" key="1">
    <source>
        <dbReference type="ARBA" id="ARBA00004613"/>
    </source>
</evidence>
<reference evidence="17 19" key="1">
    <citation type="journal article" date="2018" name="Gigascience">
        <title>Genomes of trombidid mites reveal novel predicted allergens and laterally-transferred genes associated with secondary metabolism.</title>
        <authorList>
            <person name="Dong X."/>
            <person name="Chaisiri K."/>
            <person name="Xia D."/>
            <person name="Armstrong S.D."/>
            <person name="Fang Y."/>
            <person name="Donnelly M.J."/>
            <person name="Kadowaki T."/>
            <person name="McGarry J.W."/>
            <person name="Darby A.C."/>
            <person name="Makepeace B.L."/>
        </authorList>
    </citation>
    <scope>NUCLEOTIDE SEQUENCE [LARGE SCALE GENOMIC DNA]</scope>
    <source>
        <strain evidence="17">UoL-WK</strain>
    </source>
</reference>
<feature type="binding site" evidence="13">
    <location>
        <position position="195"/>
    </location>
    <ligand>
        <name>Zn(2+)</name>
        <dbReference type="ChEBI" id="CHEBI:29105"/>
        <label>1</label>
    </ligand>
</feature>
<feature type="disulfide bond" evidence="14">
    <location>
        <begin position="108"/>
        <end position="119"/>
    </location>
</feature>
<comment type="catalytic activity">
    <reaction evidence="11">
        <text>a sphingomyelin + H2O = phosphocholine + an N-acylsphing-4-enine + H(+)</text>
        <dbReference type="Rhea" id="RHEA:19253"/>
        <dbReference type="ChEBI" id="CHEBI:15377"/>
        <dbReference type="ChEBI" id="CHEBI:15378"/>
        <dbReference type="ChEBI" id="CHEBI:17636"/>
        <dbReference type="ChEBI" id="CHEBI:52639"/>
        <dbReference type="ChEBI" id="CHEBI:295975"/>
        <dbReference type="EC" id="3.1.4.12"/>
    </reaction>
    <physiologicalReaction direction="left-to-right" evidence="11">
        <dbReference type="Rhea" id="RHEA:19254"/>
    </physiologicalReaction>
</comment>
<dbReference type="SUPFAM" id="SSF56300">
    <property type="entry name" value="Metallo-dependent phosphatases"/>
    <property type="match status" value="1"/>
</dbReference>
<feature type="disulfide bond" evidence="14">
    <location>
        <begin position="583"/>
        <end position="588"/>
    </location>
</feature>
<evidence type="ECO:0000256" key="8">
    <source>
        <dbReference type="ARBA" id="ARBA00023157"/>
    </source>
</evidence>
<evidence type="ECO:0000313" key="18">
    <source>
        <dbReference type="EMBL" id="RWS08810.1"/>
    </source>
</evidence>
<feature type="disulfide bond" evidence="14">
    <location>
        <begin position="77"/>
        <end position="153"/>
    </location>
</feature>
<dbReference type="AlphaFoldDB" id="A0A3S3NTE6"/>
<feature type="disulfide bond" evidence="14">
    <location>
        <begin position="80"/>
        <end position="145"/>
    </location>
</feature>
<dbReference type="InterPro" id="IPR011160">
    <property type="entry name" value="Sphingomy_PDE"/>
</dbReference>
<name>A0A3S3NTE6_9ACAR</name>
<dbReference type="OrthoDB" id="282973at2759"/>
<gene>
    <name evidence="17" type="ORF">B4U79_12392</name>
    <name evidence="18" type="ORF">B4U79_12395</name>
</gene>
<dbReference type="PIRSF" id="PIRSF000948">
    <property type="entry name" value="Sphingomy_PDE"/>
    <property type="match status" value="1"/>
</dbReference>
<dbReference type="GO" id="GO:0061750">
    <property type="term" value="F:acid sphingomyelin phosphodiesterase activity"/>
    <property type="evidence" value="ECO:0007669"/>
    <property type="project" value="TreeGrafter"/>
</dbReference>
<sequence>MLTKLCLVSLLIFNVLTKPPVWCKSLHSPETSTEGFKDLKEFSHEFLSSMISRVFKTIDLKRVTYELKERKASLETCFACKLTMALLQHLIEYGKQGDELVHLIDSVCLKLDIETPEVCNGIVRVFRDEFLAVISKVVVNPSEVCGIILGNSCAPVHNPLHNWSVPLPNIPKPPVAPKIQLKSVTKKLRVLHISDTHIDPHYVDNGNAECKKPLCCREKANVTANSQSGYWGDYRNCDVPLRTFEQMLKHITTFHKDIDYILWTGDIPPHDIWKQTRKGQLSIINSVSTLITKYLGAIPIYPCLGNHESAPVNSFPPPFITGNESIEWLYSDLKHIWSKWLPKITYANIKKGAYYSVKIRPNLKLISLNTNYCNNQNWWLLLNSTDPAHELQWLVNELQNSELLNETVHIIGHIPPGTSDCLQVWSANYYRIINRFENTVVAQFFGHTHNDEFEIFYDDSRMPDDISNLRATNVAYITPSVTTFGFMNPGYRIYTIDDTDGSSHFVLDHETYYLNLTEANKYGRKKSLHWKFSYSAKKSLNLTSLAPQQWHKLVLNMMHDDSLFQKFYRFYYNRSDYLNRKPCDNETCKLDILCRLVTGKSHHFKFCDELLKISRSK</sequence>